<name>A0ABW2A3M1_9GAMM</name>
<gene>
    <name evidence="2" type="ORF">ACFQDL_19645</name>
</gene>
<comment type="caution">
    <text evidence="2">The sequence shown here is derived from an EMBL/GenBank/DDBJ whole genome shotgun (WGS) entry which is preliminary data.</text>
</comment>
<dbReference type="PRINTS" id="PR00038">
    <property type="entry name" value="HTHLUXR"/>
</dbReference>
<evidence type="ECO:0000313" key="3">
    <source>
        <dbReference type="Proteomes" id="UP001596422"/>
    </source>
</evidence>
<dbReference type="Pfam" id="PF00196">
    <property type="entry name" value="GerE"/>
    <property type="match status" value="1"/>
</dbReference>
<proteinExistence type="predicted"/>
<dbReference type="InterPro" id="IPR036388">
    <property type="entry name" value="WH-like_DNA-bd_sf"/>
</dbReference>
<dbReference type="InterPro" id="IPR000792">
    <property type="entry name" value="Tscrpt_reg_LuxR_C"/>
</dbReference>
<dbReference type="InterPro" id="IPR016032">
    <property type="entry name" value="Sig_transdc_resp-reg_C-effctor"/>
</dbReference>
<feature type="domain" description="HTH luxR-type" evidence="1">
    <location>
        <begin position="286"/>
        <end position="351"/>
    </location>
</feature>
<evidence type="ECO:0000259" key="1">
    <source>
        <dbReference type="PROSITE" id="PS50043"/>
    </source>
</evidence>
<dbReference type="SUPFAM" id="SSF46894">
    <property type="entry name" value="C-terminal effector domain of the bipartite response regulators"/>
    <property type="match status" value="1"/>
</dbReference>
<dbReference type="PROSITE" id="PS50043">
    <property type="entry name" value="HTH_LUXR_2"/>
    <property type="match status" value="1"/>
</dbReference>
<accession>A0ABW2A3M1</accession>
<organism evidence="2 3">
    <name type="scientific">Marinobacterium aestuariivivens</name>
    <dbReference type="NCBI Taxonomy" id="1698799"/>
    <lineage>
        <taxon>Bacteria</taxon>
        <taxon>Pseudomonadati</taxon>
        <taxon>Pseudomonadota</taxon>
        <taxon>Gammaproteobacteria</taxon>
        <taxon>Oceanospirillales</taxon>
        <taxon>Oceanospirillaceae</taxon>
        <taxon>Marinobacterium</taxon>
    </lineage>
</organism>
<evidence type="ECO:0000313" key="2">
    <source>
        <dbReference type="EMBL" id="MFC6672030.1"/>
    </source>
</evidence>
<keyword evidence="3" id="KW-1185">Reference proteome</keyword>
<protein>
    <submittedName>
        <fullName evidence="2">Helix-turn-helix transcriptional regulator</fullName>
    </submittedName>
</protein>
<dbReference type="SMART" id="SM00421">
    <property type="entry name" value="HTH_LUXR"/>
    <property type="match status" value="1"/>
</dbReference>
<reference evidence="3" key="1">
    <citation type="journal article" date="2019" name="Int. J. Syst. Evol. Microbiol.">
        <title>The Global Catalogue of Microorganisms (GCM) 10K type strain sequencing project: providing services to taxonomists for standard genome sequencing and annotation.</title>
        <authorList>
            <consortium name="The Broad Institute Genomics Platform"/>
            <consortium name="The Broad Institute Genome Sequencing Center for Infectious Disease"/>
            <person name="Wu L."/>
            <person name="Ma J."/>
        </authorList>
    </citation>
    <scope>NUCLEOTIDE SEQUENCE [LARGE SCALE GENOMIC DNA]</scope>
    <source>
        <strain evidence="3">NBRC 111756</strain>
    </source>
</reference>
<sequence length="355" mass="39317">MEAVPWETFLNELRTLVNAQYGSLILRSPSLEDTGLTINVGPTSTEASSAYSDHFYALDPFVGLPRNKMVTIQEFLSLEDWTKSEFYLQFLAPVDVLHIMGADLKTRDGVETRLRLCRTRDQDDFGEREKAICSLLLSHLERSIQLHHRLNRMESERNVYAGAVDQLAVGTIILDEKGLVMETNQVANNLIKALDGIKLTNGILQVGTNEDTAELKRMVSRTLSAQRRAEPTVVEALRVSRPSGRTDLGIIVRSVPSMQWSEGKACPAAVIFISDPEQEAQAPQEVVKQLFGLTPAEASLAMLLANGLTLDEASEELEISRNTARAHLRSIFSKTGVTRQTMLVRLILKSVASLG</sequence>
<dbReference type="Proteomes" id="UP001596422">
    <property type="component" value="Unassembled WGS sequence"/>
</dbReference>
<dbReference type="RefSeq" id="WP_379910498.1">
    <property type="nucleotide sequence ID" value="NZ_JBHSWE010000001.1"/>
</dbReference>
<dbReference type="EMBL" id="JBHSWE010000001">
    <property type="protein sequence ID" value="MFC6672030.1"/>
    <property type="molecule type" value="Genomic_DNA"/>
</dbReference>
<dbReference type="Gene3D" id="1.10.10.10">
    <property type="entry name" value="Winged helix-like DNA-binding domain superfamily/Winged helix DNA-binding domain"/>
    <property type="match status" value="1"/>
</dbReference>